<evidence type="ECO:0000313" key="9">
    <source>
        <dbReference type="EMBL" id="MFH6568330.1"/>
    </source>
</evidence>
<feature type="active site" description="Glycyl thioester intermediate" evidence="6">
    <location>
        <position position="1435"/>
    </location>
</feature>
<dbReference type="EMBL" id="JBINXB010000040">
    <property type="protein sequence ID" value="MFH6568330.1"/>
    <property type="molecule type" value="Genomic_DNA"/>
</dbReference>
<dbReference type="Pfam" id="PF20178">
    <property type="entry name" value="ToxA_N"/>
    <property type="match status" value="1"/>
</dbReference>
<dbReference type="PROSITE" id="PS52053">
    <property type="entry name" value="NEL"/>
    <property type="match status" value="1"/>
</dbReference>
<keyword evidence="3" id="KW-0433">Leucine-rich repeat</keyword>
<evidence type="ECO:0000313" key="10">
    <source>
        <dbReference type="Proteomes" id="UP001609821"/>
    </source>
</evidence>
<keyword evidence="6" id="KW-1035">Host cytoplasm</keyword>
<dbReference type="Pfam" id="PF14496">
    <property type="entry name" value="NEL"/>
    <property type="match status" value="1"/>
</dbReference>
<keyword evidence="5" id="KW-0843">Virulence</keyword>
<feature type="transmembrane region" description="Helical" evidence="7">
    <location>
        <begin position="269"/>
        <end position="287"/>
    </location>
</feature>
<feature type="domain" description="NEL" evidence="8">
    <location>
        <begin position="1352"/>
        <end position="1705"/>
    </location>
</feature>
<keyword evidence="6" id="KW-0833">Ubl conjugation pathway</keyword>
<protein>
    <recommendedName>
        <fullName evidence="2">RING-type E3 ubiquitin transferase</fullName>
        <ecNumber evidence="2">2.3.2.27</ecNumber>
    </recommendedName>
</protein>
<dbReference type="InterPro" id="IPR046673">
    <property type="entry name" value="ToxA_N"/>
</dbReference>
<keyword evidence="7" id="KW-0812">Transmembrane</keyword>
<evidence type="ECO:0000256" key="5">
    <source>
        <dbReference type="ARBA" id="ARBA00023026"/>
    </source>
</evidence>
<comment type="caution">
    <text evidence="9">The sequence shown here is derived from an EMBL/GenBank/DDBJ whole genome shotgun (WGS) entry which is preliminary data.</text>
</comment>
<organism evidence="9 10">
    <name type="scientific">Pseudomonas kulmbachensis</name>
    <dbReference type="NCBI Taxonomy" id="3043408"/>
    <lineage>
        <taxon>Bacteria</taxon>
        <taxon>Pseudomonadati</taxon>
        <taxon>Pseudomonadota</taxon>
        <taxon>Gammaproteobacteria</taxon>
        <taxon>Pseudomonadales</taxon>
        <taxon>Pseudomonadaceae</taxon>
        <taxon>Pseudomonas</taxon>
    </lineage>
</organism>
<feature type="transmembrane region" description="Helical" evidence="7">
    <location>
        <begin position="448"/>
        <end position="467"/>
    </location>
</feature>
<evidence type="ECO:0000256" key="3">
    <source>
        <dbReference type="ARBA" id="ARBA00022614"/>
    </source>
</evidence>
<dbReference type="SMART" id="SM00369">
    <property type="entry name" value="LRR_TYP"/>
    <property type="match status" value="2"/>
</dbReference>
<name>A0ABW7M3D2_9PSED</name>
<accession>A0ABW7M3D2</accession>
<dbReference type="EC" id="2.3.2.27" evidence="2"/>
<comment type="similarity">
    <text evidence="6">Belongs to the LRR-containing bacterial E3 ligase family.</text>
</comment>
<evidence type="ECO:0000256" key="1">
    <source>
        <dbReference type="ARBA" id="ARBA00000900"/>
    </source>
</evidence>
<dbReference type="PANTHER" id="PTHR48051">
    <property type="match status" value="1"/>
</dbReference>
<evidence type="ECO:0000256" key="7">
    <source>
        <dbReference type="SAM" id="Phobius"/>
    </source>
</evidence>
<evidence type="ECO:0000256" key="2">
    <source>
        <dbReference type="ARBA" id="ARBA00012483"/>
    </source>
</evidence>
<dbReference type="InterPro" id="IPR029487">
    <property type="entry name" value="NEL_dom"/>
</dbReference>
<comment type="PTM">
    <text evidence="6">Ubiquitinated in the presence of host E1 ubiquitin-activating enzyme, E2 ubiquitin-conjugating enzyme and ubiquitin.</text>
</comment>
<dbReference type="RefSeq" id="WP_395247489.1">
    <property type="nucleotide sequence ID" value="NZ_JBINXA010000016.1"/>
</dbReference>
<dbReference type="Gene3D" id="1.20.58.360">
    <property type="entry name" value="Shigella T3SS effector IpaH defines"/>
    <property type="match status" value="1"/>
</dbReference>
<evidence type="ECO:0000256" key="4">
    <source>
        <dbReference type="ARBA" id="ARBA00022737"/>
    </source>
</evidence>
<dbReference type="SUPFAM" id="SSF52058">
    <property type="entry name" value="L domain-like"/>
    <property type="match status" value="1"/>
</dbReference>
<dbReference type="PROSITE" id="PS51450">
    <property type="entry name" value="LRR"/>
    <property type="match status" value="1"/>
</dbReference>
<dbReference type="InterPro" id="IPR032675">
    <property type="entry name" value="LRR_dom_sf"/>
</dbReference>
<keyword evidence="6" id="KW-0964">Secreted</keyword>
<dbReference type="PANTHER" id="PTHR48051:SF1">
    <property type="entry name" value="RAS SUPPRESSOR PROTEIN 1"/>
    <property type="match status" value="1"/>
</dbReference>
<keyword evidence="7" id="KW-1133">Transmembrane helix</keyword>
<dbReference type="Proteomes" id="UP001609821">
    <property type="component" value="Unassembled WGS sequence"/>
</dbReference>
<keyword evidence="7" id="KW-0472">Membrane</keyword>
<gene>
    <name evidence="9" type="ORF">ACHMWK_20420</name>
</gene>
<dbReference type="Gene3D" id="3.80.10.10">
    <property type="entry name" value="Ribonuclease Inhibitor"/>
    <property type="match status" value="1"/>
</dbReference>
<dbReference type="InterPro" id="IPR001611">
    <property type="entry name" value="Leu-rich_rpt"/>
</dbReference>
<keyword evidence="6" id="KW-0832">Ubl conjugation</keyword>
<dbReference type="InterPro" id="IPR003591">
    <property type="entry name" value="Leu-rich_rpt_typical-subtyp"/>
</dbReference>
<evidence type="ECO:0000259" key="8">
    <source>
        <dbReference type="PROSITE" id="PS52053"/>
    </source>
</evidence>
<proteinExistence type="inferred from homology"/>
<keyword evidence="6" id="KW-0808">Transferase</keyword>
<reference evidence="9 10" key="1">
    <citation type="submission" date="2024-10" db="EMBL/GenBank/DDBJ databases">
        <title>Aeromonas and Pseudomonas from the Cagarras Archipelago, Rio de Janeiro, Brazil.</title>
        <authorList>
            <person name="Canellas A.L.B."/>
            <person name="Laport M.S."/>
        </authorList>
    </citation>
    <scope>NUCLEOTIDE SEQUENCE [LARGE SCALE GENOMIC DNA]</scope>
    <source>
        <strain evidence="9 10">CPF-4</strain>
    </source>
</reference>
<dbReference type="InterPro" id="IPR050216">
    <property type="entry name" value="LRR_domain-containing"/>
</dbReference>
<comment type="catalytic activity">
    <reaction evidence="1">
        <text>S-ubiquitinyl-[E2 ubiquitin-conjugating enzyme]-L-cysteine + [acceptor protein]-L-lysine = [E2 ubiquitin-conjugating enzyme]-L-cysteine + N(6)-ubiquitinyl-[acceptor protein]-L-lysine.</text>
        <dbReference type="EC" id="2.3.2.27"/>
    </reaction>
</comment>
<sequence length="1705" mass="191602">MTDATNALVSDAERTVIEHSRRLANTLAVNQHKTYIPPLLEPWFIHAPPRIREALRDSFKQGQATQRVVSAVLAQVKPIEQFAEPLLKTALAARGWGDVNPRTYGLKQVRLLSNLTLFFARQQVKLVDTFAQLTMPDLLTPESLELNLVSGITQHSLLQAALQNFEIEETASDGFDSGSCIYEVSARRAIEHPALKPEHFALICRDLDLGFQYQWHLARVFEPVDDNLSAEDINSKAYKLKFAFTQNLRHEFTCALHMAYMKKEITTNIHAFMMTLLGAPTALFSLLQSAHGTLQIMGFEVPGVIVFWPESKSTAQAQSCVLYLPNSPHKAFHEFESFELLKATLREWLKGRVFANYFVKLVPLRHRAEFMRRTDMQNVTWDSLLLRSPPIINEPALMSESRHVPQTDDPFVVAWRLQLAQIKDDARLLVVPTEDEDSKSRLERQASFLNIGLSLLTIALGFVPVLGDILLVTSVIQLGVELYDGIKAWEQGDRAAALEHLFDIAQNFALVASSAGAAKVLRPEPVVDALVAVRSVTGRQRLWRPDLEPYAVKNGLLAGLKPDAHGLYSLGEKQYLQFEQQIFQVEVSPDSRQGVIRHPTDPQAYRPRIEHNGSGAWVHELETPRKWSRMQLFRRLGPEVRGFSDATAEQVLLVTDTREAVLRKLYMDNRPMPPALADSIKRVRLSEMIESFIAQMKQGVNSSPDNGPLQLELLTRLPGWPADRVLRVVDMQGVTIREYGSDMAPSNPRLQVVETQVSRGDLLKVTLDFFSTQQIEALLGRLDLGLEQQVQALSRKLGQYAESTRQELFSRLYDIGEVAPTQTHSLKDQFPGLPVVVLQELISHLSPEELIALNSGGRLPLHVLEEARSYAQVMRLNRSIEGLYFEALRSADSSELGWRTLLDLPGWPANLRLVVRDKSNGTVLNTLGRDTAIYSQELFKTGDVYEFHGTVDQDIYRSPDLLMCVAQGLTPSQRTALSLPATDPGVVLKRKVANLAAINRGRSAGILGMQRIKPWFRSPLRMASGRLGYTLGGRSGHLLEEDRAVLLQDLVADLFPLMNEGQAGQFLYRLKLTPELTIRALNKLKAELQTLRSGLDHWVAATVWTQTSAAGPRVLVPPHIKRDISQALISTWRRQSESVQFADHSGYALDLNGWPVDCLPELSADFGHVSSLRLHNSPNGRFPVQFLERFPNLRVLSIVSSQLTEVPSAVLLMPELIDLNLQGNQIVLSDRTSTLLSGLTRLKSLNLMANPLGRRISVRRMTDLVHLRLRYTGLQTWPEGVEALSHLETLDLRDNDITRIPQDVFDAQRTSVNRVTHLHDNPLSADSLRRLDNYRREMGIDFGITPRRQHIAQAGGVLNWSVQPSYEQHRVWRNLSGIGPSADFFRVLEDLTASAQYLHHRENLSRRVWAMLNDMHSHSELRDQLFEVSANPNTCADGIPMIFADMELRQQIFTALNTGNTEGKLLNLAHGLFRLELLDKHVLGVIEGRVAEVHAEQRAYVQQLQGLIDAVSPDFVSGPLSAMTAQEQQGVAYRLGTGAALRLAQRLSPADLQARIDRIEPLEVQMFYQVKLARDLGLPARPKRMIFERMANVTPQQLEVAKQLVLSEDTPAAKTAFIEKQGFWGAFLEKKYPDEFSAADSPLHARMQVIYIAREGMSSQDYVSKTHAVGESRQQVRDALIARLTKKELEEHPFTEPKISTSSDV</sequence>
<keyword evidence="4" id="KW-0677">Repeat</keyword>
<evidence type="ECO:0000256" key="6">
    <source>
        <dbReference type="PROSITE-ProRule" id="PRU01398"/>
    </source>
</evidence>
<keyword evidence="10" id="KW-1185">Reference proteome</keyword>